<dbReference type="GO" id="GO:0009277">
    <property type="term" value="C:fungal-type cell wall"/>
    <property type="evidence" value="ECO:0007669"/>
    <property type="project" value="UniProtKB-ARBA"/>
</dbReference>
<dbReference type="Pfam" id="PF11765">
    <property type="entry name" value="Hyphal_reg_CWP"/>
    <property type="match status" value="1"/>
</dbReference>
<dbReference type="GO" id="GO:0005576">
    <property type="term" value="C:extracellular region"/>
    <property type="evidence" value="ECO:0007669"/>
    <property type="project" value="UniProtKB-SubCell"/>
</dbReference>
<feature type="domain" description="Hyphally-regulated cell wall protein N-terminal" evidence="7">
    <location>
        <begin position="21"/>
        <end position="330"/>
    </location>
</feature>
<evidence type="ECO:0000256" key="3">
    <source>
        <dbReference type="ARBA" id="ARBA00022729"/>
    </source>
</evidence>
<dbReference type="AlphaFoldDB" id="G0WDU6"/>
<gene>
    <name evidence="8" type="primary">NDAI0G01810</name>
    <name evidence="8" type="ordered locus">NDAI_0G01810</name>
</gene>
<dbReference type="OMA" id="VEANSYW"/>
<reference evidence="8 9" key="1">
    <citation type="journal article" date="2011" name="Proc. Natl. Acad. Sci. U.S.A.">
        <title>Evolutionary erosion of yeast sex chromosomes by mating-type switching accidents.</title>
        <authorList>
            <person name="Gordon J.L."/>
            <person name="Armisen D."/>
            <person name="Proux-Wera E."/>
            <person name="Oheigeartaigh S.S."/>
            <person name="Byrne K.P."/>
            <person name="Wolfe K.H."/>
        </authorList>
    </citation>
    <scope>NUCLEOTIDE SEQUENCE [LARGE SCALE GENOMIC DNA]</scope>
    <source>
        <strain evidence="9">ATCC 10597 / BCRC 20456 / CBS 421 / NBRC 0211 / NRRL Y-12639</strain>
    </source>
</reference>
<feature type="region of interest" description="Disordered" evidence="5">
    <location>
        <begin position="386"/>
        <end position="424"/>
    </location>
</feature>
<proteinExistence type="predicted"/>
<keyword evidence="9" id="KW-1185">Reference proteome</keyword>
<feature type="chain" id="PRO_5003411105" description="Hyphally-regulated cell wall protein N-terminal domain-containing protein" evidence="6">
    <location>
        <begin position="28"/>
        <end position="476"/>
    </location>
</feature>
<evidence type="ECO:0000256" key="6">
    <source>
        <dbReference type="SAM" id="SignalP"/>
    </source>
</evidence>
<dbReference type="EMBL" id="HE580273">
    <property type="protein sequence ID" value="CCD25957.2"/>
    <property type="molecule type" value="Genomic_DNA"/>
</dbReference>
<keyword evidence="2" id="KW-0964">Secreted</keyword>
<protein>
    <recommendedName>
        <fullName evidence="7">Hyphally-regulated cell wall protein N-terminal domain-containing protein</fullName>
    </recommendedName>
</protein>
<feature type="signal peptide" evidence="6">
    <location>
        <begin position="1"/>
        <end position="27"/>
    </location>
</feature>
<accession>G0WDU6</accession>
<evidence type="ECO:0000256" key="2">
    <source>
        <dbReference type="ARBA" id="ARBA00022525"/>
    </source>
</evidence>
<dbReference type="RefSeq" id="XP_003671200.2">
    <property type="nucleotide sequence ID" value="XM_003671152.2"/>
</dbReference>
<keyword evidence="3 6" id="KW-0732">Signal</keyword>
<evidence type="ECO:0000256" key="1">
    <source>
        <dbReference type="ARBA" id="ARBA00004613"/>
    </source>
</evidence>
<organism evidence="8 9">
    <name type="scientific">Naumovozyma dairenensis (strain ATCC 10597 / BCRC 20456 / CBS 421 / NBRC 0211 / NRRL Y-12639)</name>
    <name type="common">Saccharomyces dairenensis</name>
    <dbReference type="NCBI Taxonomy" id="1071378"/>
    <lineage>
        <taxon>Eukaryota</taxon>
        <taxon>Fungi</taxon>
        <taxon>Dikarya</taxon>
        <taxon>Ascomycota</taxon>
        <taxon>Saccharomycotina</taxon>
        <taxon>Saccharomycetes</taxon>
        <taxon>Saccharomycetales</taxon>
        <taxon>Saccharomycetaceae</taxon>
        <taxon>Naumovozyma</taxon>
    </lineage>
</organism>
<sequence length="476" mass="50618">MKTLIFSQKSLLWLVFQLQSYITLTGAYDISDEQYLAGLSTVSEDINVSNTGTFVVSHSPSVTIDSDTITNDGNLCIGTTSSSSDMSISLDAGTLNNKADGRLVISNGINSGQTSSVNLNTLNNEGYLRMELKDDGETFAVSDSFVNSGFIALKPVNPTDWVVLGLTTPSTGIVNSGTIDVSGTDVIFDHPITGGGCVMASGHSQMVINTDYENDQTFWLGDSDDHYTAIFLTGTTKYIPKIRGYGGYHYIGLGEPLVENTGPATVLYNTTTGIVQVTTAGQTYTIDIGTGYNATKVTTVTLVHSGGNPPNKVLVYYDDSVTFPRPSICAVDESFTMGTCDPTFTVPPPYTTTLSSETDIISYYSTTDSSGFEVTATTTILVTQSSTSSSIPSSSSTNLEISSSTRIPELSSSTNTEETTVNTESSSKCVVMKTETGYGQTINATKYIYTTIASIDAPVTLSSFVTTYYETKSASA</sequence>
<evidence type="ECO:0000256" key="5">
    <source>
        <dbReference type="SAM" id="MobiDB-lite"/>
    </source>
</evidence>
<dbReference type="Proteomes" id="UP000000689">
    <property type="component" value="Chromosome 7"/>
</dbReference>
<evidence type="ECO:0000313" key="9">
    <source>
        <dbReference type="Proteomes" id="UP000000689"/>
    </source>
</evidence>
<dbReference type="OrthoDB" id="4022214at2759"/>
<keyword evidence="4" id="KW-0325">Glycoprotein</keyword>
<dbReference type="GeneID" id="11497353"/>
<dbReference type="HOGENOM" id="CLU_573751_0_0_1"/>
<evidence type="ECO:0000256" key="4">
    <source>
        <dbReference type="ARBA" id="ARBA00023180"/>
    </source>
</evidence>
<evidence type="ECO:0000259" key="7">
    <source>
        <dbReference type="Pfam" id="PF11765"/>
    </source>
</evidence>
<comment type="subcellular location">
    <subcellularLocation>
        <location evidence="1">Secreted</location>
    </subcellularLocation>
</comment>
<dbReference type="InterPro" id="IPR021031">
    <property type="entry name" value="Hyphal-reg_cell_wall_N"/>
</dbReference>
<name>G0WDU6_NAUDC</name>
<evidence type="ECO:0000313" key="8">
    <source>
        <dbReference type="EMBL" id="CCD25957.2"/>
    </source>
</evidence>
<dbReference type="KEGG" id="ndi:NDAI_0G01810"/>